<reference evidence="5 6" key="1">
    <citation type="journal article" date="2014" name="Genome Announc.">
        <title>Draft Genome Sequence of Magnetospirillum sp. Strain SO-1, a Freshwater Magnetotactic Bacterium Isolated from the Ol'khovka River, Russia.</title>
        <authorList>
            <person name="Grouzdev D.S."/>
            <person name="Dziuba M.V."/>
            <person name="Sukhacheva M.S."/>
            <person name="Mardanov A.V."/>
            <person name="Beletskiy A.V."/>
            <person name="Kuznetsov B.B."/>
            <person name="Skryabin K.G."/>
        </authorList>
    </citation>
    <scope>NUCLEOTIDE SEQUENCE [LARGE SCALE GENOMIC DNA]</scope>
    <source>
        <strain evidence="5 6">SO-1</strain>
    </source>
</reference>
<evidence type="ECO:0000256" key="3">
    <source>
        <dbReference type="ARBA" id="ARBA00022839"/>
    </source>
</evidence>
<evidence type="ECO:0000313" key="6">
    <source>
        <dbReference type="Proteomes" id="UP000011744"/>
    </source>
</evidence>
<evidence type="ECO:0000256" key="1">
    <source>
        <dbReference type="ARBA" id="ARBA00022722"/>
    </source>
</evidence>
<accession>M3A952</accession>
<dbReference type="Proteomes" id="UP000011744">
    <property type="component" value="Unassembled WGS sequence"/>
</dbReference>
<dbReference type="PANTHER" id="PTHR23044:SF61">
    <property type="entry name" value="3'-5' EXORIBONUCLEASE 1-RELATED"/>
    <property type="match status" value="1"/>
</dbReference>
<dbReference type="InterPro" id="IPR036397">
    <property type="entry name" value="RNaseH_sf"/>
</dbReference>
<dbReference type="InterPro" id="IPR051274">
    <property type="entry name" value="3-5_Exoribonuclease"/>
</dbReference>
<dbReference type="InterPro" id="IPR047201">
    <property type="entry name" value="ERI-1_3'hExo-like"/>
</dbReference>
<dbReference type="InterPro" id="IPR012337">
    <property type="entry name" value="RNaseH-like_sf"/>
</dbReference>
<dbReference type="eggNOG" id="COG5018">
    <property type="taxonomic scope" value="Bacteria"/>
</dbReference>
<keyword evidence="6" id="KW-1185">Reference proteome</keyword>
<proteinExistence type="predicted"/>
<dbReference type="RefSeq" id="WP_008618576.1">
    <property type="nucleotide sequence ID" value="NZ_AONQ01000037.1"/>
</dbReference>
<dbReference type="InterPro" id="IPR013520">
    <property type="entry name" value="Ribonucl_H"/>
</dbReference>
<dbReference type="GO" id="GO:0006259">
    <property type="term" value="P:DNA metabolic process"/>
    <property type="evidence" value="ECO:0007669"/>
    <property type="project" value="UniProtKB-ARBA"/>
</dbReference>
<dbReference type="CDD" id="cd06133">
    <property type="entry name" value="ERI-1_3'hExo_like"/>
    <property type="match status" value="1"/>
</dbReference>
<dbReference type="GO" id="GO:0000175">
    <property type="term" value="F:3'-5'-RNA exonuclease activity"/>
    <property type="evidence" value="ECO:0007669"/>
    <property type="project" value="InterPro"/>
</dbReference>
<keyword evidence="3" id="KW-0269">Exonuclease</keyword>
<protein>
    <submittedName>
        <fullName evidence="5">Inhibitor of the KinA pathway to sporulation</fullName>
    </submittedName>
</protein>
<dbReference type="PATRIC" id="fig|1244869.3.peg.2800"/>
<keyword evidence="2" id="KW-0378">Hydrolase</keyword>
<name>M3A952_9PROT</name>
<dbReference type="Gene3D" id="3.30.420.10">
    <property type="entry name" value="Ribonuclease H-like superfamily/Ribonuclease H"/>
    <property type="match status" value="1"/>
</dbReference>
<comment type="caution">
    <text evidence="5">The sequence shown here is derived from an EMBL/GenBank/DDBJ whole genome shotgun (WGS) entry which is preliminary data.</text>
</comment>
<dbReference type="AlphaFoldDB" id="M3A952"/>
<sequence length="199" mass="21004">MTPPIFVFDMEWTTWEGAQARGWSGPGETMEVVQIGAIRLERDTNGLAETAALSLLIRPRINFILSAYFIDLTGITQAELDAGGVPLAQALDAFTRFVGDDGAIWSNGGDETILQANCHLEGLTLALEENRFQDGHPLLIASTGLPSAQLVSADLPALMGTAAPADGRRHDALDDARALAGALARIGAFGPPCGLTFTT</sequence>
<keyword evidence="1" id="KW-0540">Nuclease</keyword>
<feature type="domain" description="Exonuclease" evidence="4">
    <location>
        <begin position="4"/>
        <end position="192"/>
    </location>
</feature>
<dbReference type="Pfam" id="PF00929">
    <property type="entry name" value="RNase_T"/>
    <property type="match status" value="1"/>
</dbReference>
<dbReference type="STRING" id="1244869.H261_13895"/>
<evidence type="ECO:0000256" key="2">
    <source>
        <dbReference type="ARBA" id="ARBA00022801"/>
    </source>
</evidence>
<dbReference type="PANTHER" id="PTHR23044">
    <property type="entry name" value="3'-5' EXONUCLEASE ERI1-RELATED"/>
    <property type="match status" value="1"/>
</dbReference>
<dbReference type="SUPFAM" id="SSF53098">
    <property type="entry name" value="Ribonuclease H-like"/>
    <property type="match status" value="1"/>
</dbReference>
<evidence type="ECO:0000259" key="4">
    <source>
        <dbReference type="SMART" id="SM00479"/>
    </source>
</evidence>
<evidence type="ECO:0000313" key="5">
    <source>
        <dbReference type="EMBL" id="EME69313.1"/>
    </source>
</evidence>
<gene>
    <name evidence="5" type="ORF">H261_13895</name>
</gene>
<organism evidence="5 6">
    <name type="scientific">Paramagnetospirillum caucaseum</name>
    <dbReference type="NCBI Taxonomy" id="1244869"/>
    <lineage>
        <taxon>Bacteria</taxon>
        <taxon>Pseudomonadati</taxon>
        <taxon>Pseudomonadota</taxon>
        <taxon>Alphaproteobacteria</taxon>
        <taxon>Rhodospirillales</taxon>
        <taxon>Magnetospirillaceae</taxon>
        <taxon>Paramagnetospirillum</taxon>
    </lineage>
</organism>
<dbReference type="SMART" id="SM00479">
    <property type="entry name" value="EXOIII"/>
    <property type="match status" value="1"/>
</dbReference>
<dbReference type="EMBL" id="AONQ01000037">
    <property type="protein sequence ID" value="EME69313.1"/>
    <property type="molecule type" value="Genomic_DNA"/>
</dbReference>
<dbReference type="GO" id="GO:0003676">
    <property type="term" value="F:nucleic acid binding"/>
    <property type="evidence" value="ECO:0007669"/>
    <property type="project" value="InterPro"/>
</dbReference>
<dbReference type="OrthoDB" id="7362525at2"/>